<dbReference type="SUPFAM" id="SSF144232">
    <property type="entry name" value="HIT/MYND zinc finger-like"/>
    <property type="match status" value="1"/>
</dbReference>
<keyword evidence="1" id="KW-0479">Metal-binding</keyword>
<evidence type="ECO:0000313" key="11">
    <source>
        <dbReference type="Proteomes" id="UP000887568"/>
    </source>
</evidence>
<dbReference type="PROSITE" id="PS50865">
    <property type="entry name" value="ZF_MYND_2"/>
    <property type="match status" value="1"/>
</dbReference>
<dbReference type="Pfam" id="PF01753">
    <property type="entry name" value="zf-MYND"/>
    <property type="match status" value="1"/>
</dbReference>
<evidence type="ECO:0000256" key="5">
    <source>
        <dbReference type="ARBA" id="ARBA00023125"/>
    </source>
</evidence>
<organism evidence="10 11">
    <name type="scientific">Patiria miniata</name>
    <name type="common">Bat star</name>
    <name type="synonym">Asterina miniata</name>
    <dbReference type="NCBI Taxonomy" id="46514"/>
    <lineage>
        <taxon>Eukaryota</taxon>
        <taxon>Metazoa</taxon>
        <taxon>Echinodermata</taxon>
        <taxon>Eleutherozoa</taxon>
        <taxon>Asterozoa</taxon>
        <taxon>Asteroidea</taxon>
        <taxon>Valvatacea</taxon>
        <taxon>Valvatida</taxon>
        <taxon>Asterinidae</taxon>
        <taxon>Patiria</taxon>
    </lineage>
</organism>
<dbReference type="GeneID" id="119728460"/>
<dbReference type="InterPro" id="IPR027974">
    <property type="entry name" value="DUF4470"/>
</dbReference>
<keyword evidence="4" id="KW-0805">Transcription regulation</keyword>
<evidence type="ECO:0000256" key="2">
    <source>
        <dbReference type="ARBA" id="ARBA00022771"/>
    </source>
</evidence>
<dbReference type="GO" id="GO:0005634">
    <property type="term" value="C:nucleus"/>
    <property type="evidence" value="ECO:0007669"/>
    <property type="project" value="TreeGrafter"/>
</dbReference>
<dbReference type="InterPro" id="IPR002893">
    <property type="entry name" value="Znf_MYND"/>
</dbReference>
<protein>
    <recommendedName>
        <fullName evidence="9">MYND-type domain-containing protein</fullName>
    </recommendedName>
</protein>
<dbReference type="GO" id="GO:0000981">
    <property type="term" value="F:DNA-binding transcription factor activity, RNA polymerase II-specific"/>
    <property type="evidence" value="ECO:0007669"/>
    <property type="project" value="TreeGrafter"/>
</dbReference>
<evidence type="ECO:0000313" key="10">
    <source>
        <dbReference type="EnsemblMetazoa" id="XP_038056638.1"/>
    </source>
</evidence>
<keyword evidence="3" id="KW-0862">Zinc</keyword>
<proteinExistence type="predicted"/>
<dbReference type="GO" id="GO:0003677">
    <property type="term" value="F:DNA binding"/>
    <property type="evidence" value="ECO:0007669"/>
    <property type="project" value="UniProtKB-KW"/>
</dbReference>
<evidence type="ECO:0000256" key="8">
    <source>
        <dbReference type="PROSITE-ProRule" id="PRU00134"/>
    </source>
</evidence>
<evidence type="ECO:0000256" key="7">
    <source>
        <dbReference type="ARBA" id="ARBA00023242"/>
    </source>
</evidence>
<evidence type="ECO:0000256" key="1">
    <source>
        <dbReference type="ARBA" id="ARBA00022723"/>
    </source>
</evidence>
<accession>A0A913ZYB9</accession>
<name>A0A913ZYB9_PATMI</name>
<dbReference type="GO" id="GO:0008270">
    <property type="term" value="F:zinc ion binding"/>
    <property type="evidence" value="ECO:0007669"/>
    <property type="project" value="UniProtKB-KW"/>
</dbReference>
<dbReference type="Proteomes" id="UP000887568">
    <property type="component" value="Unplaced"/>
</dbReference>
<dbReference type="InterPro" id="IPR024119">
    <property type="entry name" value="TF_DEAF-1"/>
</dbReference>
<dbReference type="RefSeq" id="XP_038056638.1">
    <property type="nucleotide sequence ID" value="XM_038200710.1"/>
</dbReference>
<keyword evidence="11" id="KW-1185">Reference proteome</keyword>
<reference evidence="10" key="1">
    <citation type="submission" date="2022-11" db="UniProtKB">
        <authorList>
            <consortium name="EnsemblMetazoa"/>
        </authorList>
    </citation>
    <scope>IDENTIFICATION</scope>
</reference>
<dbReference type="PROSITE" id="PS01360">
    <property type="entry name" value="ZF_MYND_1"/>
    <property type="match status" value="1"/>
</dbReference>
<keyword evidence="5" id="KW-0238">DNA-binding</keyword>
<keyword evidence="6" id="KW-0804">Transcription</keyword>
<dbReference type="OrthoDB" id="5282002at2759"/>
<keyword evidence="2 8" id="KW-0863">Zinc-finger</keyword>
<evidence type="ECO:0000256" key="4">
    <source>
        <dbReference type="ARBA" id="ARBA00023015"/>
    </source>
</evidence>
<dbReference type="PANTHER" id="PTHR10237">
    <property type="entry name" value="DEFORMED EPIDERMAL AUTOREGULATORY FACTOR 1 HOMOLOG SUPPRESSIN"/>
    <property type="match status" value="1"/>
</dbReference>
<dbReference type="Gene3D" id="6.10.140.2220">
    <property type="match status" value="1"/>
</dbReference>
<dbReference type="EnsemblMetazoa" id="XM_038200710.1">
    <property type="protein sequence ID" value="XP_038056638.1"/>
    <property type="gene ID" value="LOC119728460"/>
</dbReference>
<evidence type="ECO:0000256" key="3">
    <source>
        <dbReference type="ARBA" id="ARBA00022833"/>
    </source>
</evidence>
<dbReference type="PANTHER" id="PTHR10237:SF1">
    <property type="entry name" value="DEFORMED EPIDERMAL AUTOREGULATORY FACTOR 1 HOMOLOG"/>
    <property type="match status" value="1"/>
</dbReference>
<sequence>MDVKKGHCWRCEKLLPQNLVLKCYQCPLAEYCSPGCLQKDRVRHGSVECQIFGPKRCNQCGKQGNLKECSACNNAWYCNAACQQQSWANHKDDCKRVTSYIKAAGLDFGELHTGIGDDVHKTDDPPAYIGNTIAVDFLQLEGNEWSELADVGEQELKRDYYVLSAGCGDLRNTLLTTASLPPRYEGTVHITLDDFDPFVMARNVMFLVMMVKHAARDGIAPSLATIWYSVHISYSDYKLIQEMLQELVQMNCEGLSALTYGLVSIHEADFSYLQEVWEGWLKLQCKRSARNSIQLHQQRKKIFDENIGAQIGLPMYLNQMPHADAKFMRKWFHSGLFLSENKDQGSLPFDNPTLTGRPSLKYESRQTRHNPGMNSPKDYSFVYNVNTDATPFNVWDCLRVAEFTGRSRLSVMERYHAYVTHVIQESINFISKRRLKIGIFLANCLDFPNHHLTLKMPKYDRIFTSNIQDLVGLGILLKTFKPLLNGDNGHSVIMTQTMNWIRYTSAADVQHVSWMEVFRYLDMCQQDTGLSRDLCEDVNNHREYYNNTHWFLAYLRADIMGGGTGIPAKDRVPKLTEVMHFNGMQMRDFRKRLNKLIPFQYRVNARKITLLSGMDRNLEWCLPDHDD</sequence>
<feature type="domain" description="MYND-type" evidence="9">
    <location>
        <begin position="57"/>
        <end position="94"/>
    </location>
</feature>
<keyword evidence="7" id="KW-0539">Nucleus</keyword>
<dbReference type="Pfam" id="PF14737">
    <property type="entry name" value="DUF4470"/>
    <property type="match status" value="1"/>
</dbReference>
<dbReference type="AlphaFoldDB" id="A0A913ZYB9"/>
<evidence type="ECO:0000256" key="6">
    <source>
        <dbReference type="ARBA" id="ARBA00023163"/>
    </source>
</evidence>
<evidence type="ECO:0000259" key="9">
    <source>
        <dbReference type="PROSITE" id="PS50865"/>
    </source>
</evidence>